<evidence type="ECO:0000256" key="15">
    <source>
        <dbReference type="RuleBase" id="RU000461"/>
    </source>
</evidence>
<dbReference type="Pfam" id="PF00067">
    <property type="entry name" value="p450"/>
    <property type="match status" value="1"/>
</dbReference>
<dbReference type="InterPro" id="IPR036396">
    <property type="entry name" value="Cyt_P450_sf"/>
</dbReference>
<dbReference type="PRINTS" id="PR00463">
    <property type="entry name" value="EP450I"/>
</dbReference>
<keyword evidence="10 15" id="KW-0560">Oxidoreductase</keyword>
<dbReference type="GO" id="GO:0005506">
    <property type="term" value="F:iron ion binding"/>
    <property type="evidence" value="ECO:0007669"/>
    <property type="project" value="InterPro"/>
</dbReference>
<evidence type="ECO:0000256" key="3">
    <source>
        <dbReference type="ARBA" id="ARBA00004174"/>
    </source>
</evidence>
<dbReference type="OrthoDB" id="2789670at2759"/>
<evidence type="ECO:0000256" key="14">
    <source>
        <dbReference type="PIRSR" id="PIRSR602401-1"/>
    </source>
</evidence>
<dbReference type="GO" id="GO:0005789">
    <property type="term" value="C:endoplasmic reticulum membrane"/>
    <property type="evidence" value="ECO:0007669"/>
    <property type="project" value="UniProtKB-SubCell"/>
</dbReference>
<dbReference type="EMBL" id="OU900095">
    <property type="protein sequence ID" value="CAG9858621.1"/>
    <property type="molecule type" value="Genomic_DNA"/>
</dbReference>
<dbReference type="AlphaFoldDB" id="A0A9N9TLE7"/>
<evidence type="ECO:0000256" key="2">
    <source>
        <dbReference type="ARBA" id="ARBA00003690"/>
    </source>
</evidence>
<dbReference type="InterPro" id="IPR001128">
    <property type="entry name" value="Cyt_P450"/>
</dbReference>
<dbReference type="InterPro" id="IPR002401">
    <property type="entry name" value="Cyt_P450_E_grp-I"/>
</dbReference>
<dbReference type="CDD" id="cd11056">
    <property type="entry name" value="CYP6-like"/>
    <property type="match status" value="1"/>
</dbReference>
<dbReference type="FunFam" id="1.10.630.10:FF:000042">
    <property type="entry name" value="Cytochrome P450"/>
    <property type="match status" value="1"/>
</dbReference>
<dbReference type="PANTHER" id="PTHR24292">
    <property type="entry name" value="CYTOCHROME P450"/>
    <property type="match status" value="1"/>
</dbReference>
<evidence type="ECO:0000256" key="1">
    <source>
        <dbReference type="ARBA" id="ARBA00001971"/>
    </source>
</evidence>
<dbReference type="Proteomes" id="UP001153712">
    <property type="component" value="Chromosome 2"/>
</dbReference>
<evidence type="ECO:0000313" key="16">
    <source>
        <dbReference type="EMBL" id="CAG9858621.1"/>
    </source>
</evidence>
<dbReference type="GO" id="GO:0004497">
    <property type="term" value="F:monooxygenase activity"/>
    <property type="evidence" value="ECO:0007669"/>
    <property type="project" value="UniProtKB-KW"/>
</dbReference>
<dbReference type="GO" id="GO:0020037">
    <property type="term" value="F:heme binding"/>
    <property type="evidence" value="ECO:0007669"/>
    <property type="project" value="InterPro"/>
</dbReference>
<keyword evidence="6 14" id="KW-0349">Heme</keyword>
<keyword evidence="8" id="KW-0256">Endoplasmic reticulum</keyword>
<comment type="subcellular location">
    <subcellularLocation>
        <location evidence="4">Endoplasmic reticulum membrane</location>
        <topology evidence="4">Peripheral membrane protein</topology>
    </subcellularLocation>
    <subcellularLocation>
        <location evidence="3">Microsome membrane</location>
        <topology evidence="3">Peripheral membrane protein</topology>
    </subcellularLocation>
</comment>
<evidence type="ECO:0000256" key="9">
    <source>
        <dbReference type="ARBA" id="ARBA00022848"/>
    </source>
</evidence>
<evidence type="ECO:0000256" key="8">
    <source>
        <dbReference type="ARBA" id="ARBA00022824"/>
    </source>
</evidence>
<sequence length="496" mass="57054">MWLLVALVLVLLYYLIRRHYSYWKNLGVPGPKPWPLFGNYADNFFGKRTARQIATEIYRDYEGYPFVGIYKATTPALMIRDPELLRNILVKDFKHFTDNDFEVDKEIDPVFGRNPFVLKGQEWKHKRAQLTPCFTSGKMKGMYIFLDTNAQRMIRYIEEETKMSTSMEARELCIRFTLDNVAACAFGLEGKCFDETNPEFRILAHKLISPEGLGKITSLIMILCPWVASFLKIKLVDKDTEQRLIDIVSSTLKYRKENKVVRNDFLDVMTEISTENGLFSEIDVVANSASFFGDGYETSSRVMSFVLFEIAQNSGAQGRLREEINEVLSKNGNKFTYEVISNMPYLEACLNETLRKISIIDLVKICTEDYTYESTAPGFKPLKINIKAGTSILLPVDGLHRDPVYFPDPDKFLPERFLDKQDEGFKKHLYIPFGDGPRICLGQRFGILQIKVGVAYIIKHYQLSVNSKTQLPLKFNPYYMMPDAIGGLWIDITKVN</sequence>
<evidence type="ECO:0000313" key="17">
    <source>
        <dbReference type="Proteomes" id="UP001153712"/>
    </source>
</evidence>
<keyword evidence="7 14" id="KW-0479">Metal-binding</keyword>
<dbReference type="InterPro" id="IPR017972">
    <property type="entry name" value="Cyt_P450_CS"/>
</dbReference>
<evidence type="ECO:0000256" key="10">
    <source>
        <dbReference type="ARBA" id="ARBA00023002"/>
    </source>
</evidence>
<dbReference type="SUPFAM" id="SSF48264">
    <property type="entry name" value="Cytochrome P450"/>
    <property type="match status" value="1"/>
</dbReference>
<proteinExistence type="inferred from homology"/>
<evidence type="ECO:0000256" key="5">
    <source>
        <dbReference type="ARBA" id="ARBA00010617"/>
    </source>
</evidence>
<gene>
    <name evidence="16" type="ORF">PHYEVI_LOCUS5010</name>
</gene>
<organism evidence="16 17">
    <name type="scientific">Phyllotreta striolata</name>
    <name type="common">Striped flea beetle</name>
    <name type="synonym">Crioceris striolata</name>
    <dbReference type="NCBI Taxonomy" id="444603"/>
    <lineage>
        <taxon>Eukaryota</taxon>
        <taxon>Metazoa</taxon>
        <taxon>Ecdysozoa</taxon>
        <taxon>Arthropoda</taxon>
        <taxon>Hexapoda</taxon>
        <taxon>Insecta</taxon>
        <taxon>Pterygota</taxon>
        <taxon>Neoptera</taxon>
        <taxon>Endopterygota</taxon>
        <taxon>Coleoptera</taxon>
        <taxon>Polyphaga</taxon>
        <taxon>Cucujiformia</taxon>
        <taxon>Chrysomeloidea</taxon>
        <taxon>Chrysomelidae</taxon>
        <taxon>Galerucinae</taxon>
        <taxon>Alticini</taxon>
        <taxon>Phyllotreta</taxon>
    </lineage>
</organism>
<keyword evidence="17" id="KW-1185">Reference proteome</keyword>
<evidence type="ECO:0000256" key="12">
    <source>
        <dbReference type="ARBA" id="ARBA00023033"/>
    </source>
</evidence>
<evidence type="ECO:0000256" key="4">
    <source>
        <dbReference type="ARBA" id="ARBA00004406"/>
    </source>
</evidence>
<keyword evidence="12 15" id="KW-0503">Monooxygenase</keyword>
<keyword evidence="11 14" id="KW-0408">Iron</keyword>
<dbReference type="InterPro" id="IPR050476">
    <property type="entry name" value="Insect_CytP450_Detox"/>
</dbReference>
<reference evidence="16" key="1">
    <citation type="submission" date="2022-01" db="EMBL/GenBank/DDBJ databases">
        <authorList>
            <person name="King R."/>
        </authorList>
    </citation>
    <scope>NUCLEOTIDE SEQUENCE</scope>
</reference>
<dbReference type="PANTHER" id="PTHR24292:SF84">
    <property type="entry name" value="CYTOCHROME P450 28A5-RELATED"/>
    <property type="match status" value="1"/>
</dbReference>
<dbReference type="PRINTS" id="PR00385">
    <property type="entry name" value="P450"/>
</dbReference>
<evidence type="ECO:0000256" key="13">
    <source>
        <dbReference type="ARBA" id="ARBA00023136"/>
    </source>
</evidence>
<evidence type="ECO:0008006" key="18">
    <source>
        <dbReference type="Google" id="ProtNLM"/>
    </source>
</evidence>
<evidence type="ECO:0000256" key="6">
    <source>
        <dbReference type="ARBA" id="ARBA00022617"/>
    </source>
</evidence>
<accession>A0A9N9TLE7</accession>
<keyword evidence="9" id="KW-0492">Microsome</keyword>
<comment type="function">
    <text evidence="2">May be involved in the metabolism of insect hormones and in the breakdown of synthetic insecticides.</text>
</comment>
<dbReference type="Gene3D" id="1.10.630.10">
    <property type="entry name" value="Cytochrome P450"/>
    <property type="match status" value="1"/>
</dbReference>
<comment type="similarity">
    <text evidence="5 15">Belongs to the cytochrome P450 family.</text>
</comment>
<protein>
    <recommendedName>
        <fullName evidence="18">Cytochrome P450</fullName>
    </recommendedName>
</protein>
<dbReference type="GO" id="GO:0016705">
    <property type="term" value="F:oxidoreductase activity, acting on paired donors, with incorporation or reduction of molecular oxygen"/>
    <property type="evidence" value="ECO:0007669"/>
    <property type="project" value="InterPro"/>
</dbReference>
<dbReference type="PROSITE" id="PS00086">
    <property type="entry name" value="CYTOCHROME_P450"/>
    <property type="match status" value="1"/>
</dbReference>
<evidence type="ECO:0000256" key="11">
    <source>
        <dbReference type="ARBA" id="ARBA00023004"/>
    </source>
</evidence>
<name>A0A9N9TLE7_PHYSR</name>
<evidence type="ECO:0000256" key="7">
    <source>
        <dbReference type="ARBA" id="ARBA00022723"/>
    </source>
</evidence>
<keyword evidence="13" id="KW-0472">Membrane</keyword>
<comment type="cofactor">
    <cofactor evidence="1 14">
        <name>heme</name>
        <dbReference type="ChEBI" id="CHEBI:30413"/>
    </cofactor>
</comment>
<feature type="binding site" description="axial binding residue" evidence="14">
    <location>
        <position position="440"/>
    </location>
    <ligand>
        <name>heme</name>
        <dbReference type="ChEBI" id="CHEBI:30413"/>
    </ligand>
    <ligandPart>
        <name>Fe</name>
        <dbReference type="ChEBI" id="CHEBI:18248"/>
    </ligandPart>
</feature>